<evidence type="ECO:0000313" key="1">
    <source>
        <dbReference type="EMBL" id="KAJ7394495.1"/>
    </source>
</evidence>
<keyword evidence="2" id="KW-1185">Reference proteome</keyword>
<gene>
    <name evidence="1" type="ORF">OS493_000309</name>
</gene>
<dbReference type="EMBL" id="MU825396">
    <property type="protein sequence ID" value="KAJ7394495.1"/>
    <property type="molecule type" value="Genomic_DNA"/>
</dbReference>
<organism evidence="1 2">
    <name type="scientific">Desmophyllum pertusum</name>
    <dbReference type="NCBI Taxonomy" id="174260"/>
    <lineage>
        <taxon>Eukaryota</taxon>
        <taxon>Metazoa</taxon>
        <taxon>Cnidaria</taxon>
        <taxon>Anthozoa</taxon>
        <taxon>Hexacorallia</taxon>
        <taxon>Scleractinia</taxon>
        <taxon>Caryophylliina</taxon>
        <taxon>Caryophylliidae</taxon>
        <taxon>Desmophyllum</taxon>
    </lineage>
</organism>
<name>A0A9X0A753_9CNID</name>
<protein>
    <submittedName>
        <fullName evidence="1">Uncharacterized protein</fullName>
    </submittedName>
</protein>
<sequence>MKQVNAEQNQEWFNYLTTFQVDRVSQMTHWSLLHANQPAVPEATPAPGFERLMCLPQNVDQKITANKPGKNM</sequence>
<dbReference type="AlphaFoldDB" id="A0A9X0A753"/>
<proteinExistence type="predicted"/>
<dbReference type="Proteomes" id="UP001163046">
    <property type="component" value="Unassembled WGS sequence"/>
</dbReference>
<evidence type="ECO:0000313" key="2">
    <source>
        <dbReference type="Proteomes" id="UP001163046"/>
    </source>
</evidence>
<reference evidence="1" key="1">
    <citation type="submission" date="2023-01" db="EMBL/GenBank/DDBJ databases">
        <title>Genome assembly of the deep-sea coral Lophelia pertusa.</title>
        <authorList>
            <person name="Herrera S."/>
            <person name="Cordes E."/>
        </authorList>
    </citation>
    <scope>NUCLEOTIDE SEQUENCE</scope>
    <source>
        <strain evidence="1">USNM1676648</strain>
        <tissue evidence="1">Polyp</tissue>
    </source>
</reference>
<accession>A0A9X0A753</accession>
<comment type="caution">
    <text evidence="1">The sequence shown here is derived from an EMBL/GenBank/DDBJ whole genome shotgun (WGS) entry which is preliminary data.</text>
</comment>